<name>A0A1E3PYA1_LIPST</name>
<dbReference type="OrthoDB" id="2583188at2759"/>
<evidence type="ECO:0000313" key="2">
    <source>
        <dbReference type="EMBL" id="ODQ70254.1"/>
    </source>
</evidence>
<gene>
    <name evidence="2" type="ORF">LIPSTDRAFT_75276</name>
</gene>
<reference evidence="2 3" key="1">
    <citation type="journal article" date="2016" name="Proc. Natl. Acad. Sci. U.S.A.">
        <title>Comparative genomics of biotechnologically important yeasts.</title>
        <authorList>
            <person name="Riley R."/>
            <person name="Haridas S."/>
            <person name="Wolfe K.H."/>
            <person name="Lopes M.R."/>
            <person name="Hittinger C.T."/>
            <person name="Goeker M."/>
            <person name="Salamov A.A."/>
            <person name="Wisecaver J.H."/>
            <person name="Long T.M."/>
            <person name="Calvey C.H."/>
            <person name="Aerts A.L."/>
            <person name="Barry K.W."/>
            <person name="Choi C."/>
            <person name="Clum A."/>
            <person name="Coughlan A.Y."/>
            <person name="Deshpande S."/>
            <person name="Douglass A.P."/>
            <person name="Hanson S.J."/>
            <person name="Klenk H.-P."/>
            <person name="LaButti K.M."/>
            <person name="Lapidus A."/>
            <person name="Lindquist E.A."/>
            <person name="Lipzen A.M."/>
            <person name="Meier-Kolthoff J.P."/>
            <person name="Ohm R.A."/>
            <person name="Otillar R.P."/>
            <person name="Pangilinan J.L."/>
            <person name="Peng Y."/>
            <person name="Rokas A."/>
            <person name="Rosa C.A."/>
            <person name="Scheuner C."/>
            <person name="Sibirny A.A."/>
            <person name="Slot J.C."/>
            <person name="Stielow J.B."/>
            <person name="Sun H."/>
            <person name="Kurtzman C.P."/>
            <person name="Blackwell M."/>
            <person name="Grigoriev I.V."/>
            <person name="Jeffries T.W."/>
        </authorList>
    </citation>
    <scope>NUCLEOTIDE SEQUENCE [LARGE SCALE GENOMIC DNA]</scope>
    <source>
        <strain evidence="2 3">NRRL Y-11557</strain>
    </source>
</reference>
<proteinExistence type="predicted"/>
<dbReference type="EMBL" id="KV454301">
    <property type="protein sequence ID" value="ODQ70254.1"/>
    <property type="molecule type" value="Genomic_DNA"/>
</dbReference>
<keyword evidence="3" id="KW-1185">Reference proteome</keyword>
<sequence>MIGHSKGRLPITVHSATLLGDIRSTTTHCLRDNGFNGQIGGVTLLTYGDTMFRDSSYSNKFRGMTSDSVAVATSDPLQVTDVLLDGGGWPQQFCPLNPAWNEDKSVHAMGITNVVETSPGRGILFFLKNHRPGGVDNLVGAGVATVTMRGSTPSCTRLAEYWWDGKTEPHYGDVGAIKFGNHIYAYGHGNASKEFVYVCRVLASSATNFSAYEYWNGSRWQKERLYNVSGKEGIFWQIQSGQVIWNPYYDCLMFVHSNNFMDNQILAMTASSPTGPWSSPVTLHKVPSGVVYSATPHPNYDWTGKTLVCSYTKHPNRLQAVKIAFK</sequence>
<dbReference type="Pfam" id="PF13810">
    <property type="entry name" value="DUF4185"/>
    <property type="match status" value="1"/>
</dbReference>
<accession>A0A1E3PYA1</accession>
<dbReference type="Proteomes" id="UP000094385">
    <property type="component" value="Unassembled WGS sequence"/>
</dbReference>
<protein>
    <recommendedName>
        <fullName evidence="1">DUF4185 domain-containing protein</fullName>
    </recommendedName>
</protein>
<evidence type="ECO:0000259" key="1">
    <source>
        <dbReference type="Pfam" id="PF13810"/>
    </source>
</evidence>
<dbReference type="InterPro" id="IPR025442">
    <property type="entry name" value="DUF4185"/>
</dbReference>
<dbReference type="AlphaFoldDB" id="A0A1E3PYA1"/>
<evidence type="ECO:0000313" key="3">
    <source>
        <dbReference type="Proteomes" id="UP000094385"/>
    </source>
</evidence>
<organism evidence="2 3">
    <name type="scientific">Lipomyces starkeyi NRRL Y-11557</name>
    <dbReference type="NCBI Taxonomy" id="675824"/>
    <lineage>
        <taxon>Eukaryota</taxon>
        <taxon>Fungi</taxon>
        <taxon>Dikarya</taxon>
        <taxon>Ascomycota</taxon>
        <taxon>Saccharomycotina</taxon>
        <taxon>Lipomycetes</taxon>
        <taxon>Lipomycetales</taxon>
        <taxon>Lipomycetaceae</taxon>
        <taxon>Lipomyces</taxon>
    </lineage>
</organism>
<feature type="domain" description="DUF4185" evidence="1">
    <location>
        <begin position="174"/>
        <end position="313"/>
    </location>
</feature>